<protein>
    <recommendedName>
        <fullName evidence="3">Fungal N-terminal domain-containing protein</fullName>
    </recommendedName>
</protein>
<organism evidence="1 2">
    <name type="scientific">Apiospora kogelbergensis</name>
    <dbReference type="NCBI Taxonomy" id="1337665"/>
    <lineage>
        <taxon>Eukaryota</taxon>
        <taxon>Fungi</taxon>
        <taxon>Dikarya</taxon>
        <taxon>Ascomycota</taxon>
        <taxon>Pezizomycotina</taxon>
        <taxon>Sordariomycetes</taxon>
        <taxon>Xylariomycetidae</taxon>
        <taxon>Amphisphaeriales</taxon>
        <taxon>Apiosporaceae</taxon>
        <taxon>Apiospora</taxon>
    </lineage>
</organism>
<dbReference type="EMBL" id="JAQQWP010000002">
    <property type="protein sequence ID" value="KAK8130409.1"/>
    <property type="molecule type" value="Genomic_DNA"/>
</dbReference>
<name>A0AAW0R962_9PEZI</name>
<dbReference type="AlphaFoldDB" id="A0AAW0R962"/>
<proteinExistence type="predicted"/>
<comment type="caution">
    <text evidence="1">The sequence shown here is derived from an EMBL/GenBank/DDBJ whole genome shotgun (WGS) entry which is preliminary data.</text>
</comment>
<evidence type="ECO:0000313" key="1">
    <source>
        <dbReference type="EMBL" id="KAK8130409.1"/>
    </source>
</evidence>
<accession>A0AAW0R962</accession>
<sequence>MANPLSMGASIIAFIEITNCIVSACKYCIETIKDAPKDLQMIYGETISLQAIIDTLKFSVTKLSGLSVTLEPCRRCLLELGRLLPAPRKNDASSSKRRKITVAELDWPLKASKARNFP</sequence>
<reference evidence="1 2" key="1">
    <citation type="submission" date="2023-01" db="EMBL/GenBank/DDBJ databases">
        <title>Analysis of 21 Apiospora genomes using comparative genomics revels a genus with tremendous synthesis potential of carbohydrate active enzymes and secondary metabolites.</title>
        <authorList>
            <person name="Sorensen T."/>
        </authorList>
    </citation>
    <scope>NUCLEOTIDE SEQUENCE [LARGE SCALE GENOMIC DNA]</scope>
    <source>
        <strain evidence="1 2">CBS 117206</strain>
    </source>
</reference>
<dbReference type="Proteomes" id="UP001392437">
    <property type="component" value="Unassembled WGS sequence"/>
</dbReference>
<gene>
    <name evidence="1" type="ORF">PG999_002789</name>
</gene>
<evidence type="ECO:0000313" key="2">
    <source>
        <dbReference type="Proteomes" id="UP001392437"/>
    </source>
</evidence>
<keyword evidence="2" id="KW-1185">Reference proteome</keyword>
<evidence type="ECO:0008006" key="3">
    <source>
        <dbReference type="Google" id="ProtNLM"/>
    </source>
</evidence>